<reference evidence="1 2" key="1">
    <citation type="journal article" date="2017" name="ISME J.">
        <title>Unveiling bifidobacterial biogeography across the mammalian branch of the tree of life.</title>
        <authorList>
            <person name="Milani C."/>
            <person name="Mangifesta M."/>
            <person name="Mancabelli L."/>
            <person name="Lugli G.A."/>
            <person name="James K."/>
            <person name="Duranti S."/>
            <person name="Turroni F."/>
            <person name="Ferrario C."/>
            <person name="Ossiprandi M.C."/>
            <person name="van Sinderen D."/>
            <person name="Ventura M."/>
        </authorList>
    </citation>
    <scope>NUCLEOTIDE SEQUENCE [LARGE SCALE GENOMIC DNA]</scope>
    <source>
        <strain evidence="2">Ham19E</strain>
    </source>
</reference>
<dbReference type="OrthoDB" id="9926846at2"/>
<evidence type="ECO:0000313" key="1">
    <source>
        <dbReference type="EMBL" id="PAU67201.1"/>
    </source>
</evidence>
<dbReference type="EMBL" id="MVOH01000015">
    <property type="protein sequence ID" value="PAU67201.1"/>
    <property type="molecule type" value="Genomic_DNA"/>
</dbReference>
<proteinExistence type="predicted"/>
<evidence type="ECO:0000313" key="2">
    <source>
        <dbReference type="Proteomes" id="UP000218399"/>
    </source>
</evidence>
<sequence length="83" mass="8669">MATNVSERASALNDVLALLRAHAQATAEDHTLDPRHDLTDRVYIAGKQAALADITAAIGDMLASLWATNTSEGSGDTCATRSS</sequence>
<dbReference type="AlphaFoldDB" id="A0A2A2EDW0"/>
<protein>
    <submittedName>
        <fullName evidence="1">Uncharacterized protein</fullName>
    </submittedName>
</protein>
<accession>A0A2A2EDW0</accession>
<keyword evidence="2" id="KW-1185">Reference proteome</keyword>
<dbReference type="RefSeq" id="WP_095615274.1">
    <property type="nucleotide sequence ID" value="NZ_MVOH01000015.1"/>
</dbReference>
<name>A0A2A2EDW0_9BIFI</name>
<gene>
    <name evidence="1" type="ORF">B1526_1285</name>
</gene>
<organism evidence="1 2">
    <name type="scientific">Bifidobacterium criceti</name>
    <dbReference type="NCBI Taxonomy" id="1960969"/>
    <lineage>
        <taxon>Bacteria</taxon>
        <taxon>Bacillati</taxon>
        <taxon>Actinomycetota</taxon>
        <taxon>Actinomycetes</taxon>
        <taxon>Bifidobacteriales</taxon>
        <taxon>Bifidobacteriaceae</taxon>
        <taxon>Bifidobacterium</taxon>
    </lineage>
</organism>
<dbReference type="Proteomes" id="UP000218399">
    <property type="component" value="Unassembled WGS sequence"/>
</dbReference>
<comment type="caution">
    <text evidence="1">The sequence shown here is derived from an EMBL/GenBank/DDBJ whole genome shotgun (WGS) entry which is preliminary data.</text>
</comment>